<reference evidence="5" key="1">
    <citation type="submission" date="2018-08" db="EMBL/GenBank/DDBJ databases">
        <authorList>
            <person name="Rossello M."/>
        </authorList>
    </citation>
    <scope>NUCLEOTIDE SEQUENCE [LARGE SCALE GENOMIC DNA]</scope>
    <source>
        <strain evidence="5">cv. Chinese Spring</strain>
    </source>
</reference>
<proteinExistence type="predicted"/>
<dbReference type="Gramene" id="TraesWEE_scaffold_019347_01G000200.1">
    <property type="protein sequence ID" value="TraesWEE_scaffold_019347_01G000200.1"/>
    <property type="gene ID" value="TraesWEE_scaffold_019347_01G000200"/>
</dbReference>
<feature type="region of interest" description="Disordered" evidence="4">
    <location>
        <begin position="15"/>
        <end position="47"/>
    </location>
</feature>
<keyword evidence="6" id="KW-1185">Reference proteome</keyword>
<evidence type="ECO:0000313" key="6">
    <source>
        <dbReference type="Proteomes" id="UP000019116"/>
    </source>
</evidence>
<evidence type="ECO:0000313" key="5">
    <source>
        <dbReference type="EnsemblPlants" id="TraesCS6B02G067600.1"/>
    </source>
</evidence>
<dbReference type="Gene3D" id="1.20.1160.11">
    <property type="entry name" value="Paired amphipathic helix"/>
    <property type="match status" value="1"/>
</dbReference>
<dbReference type="AlphaFoldDB" id="A0A3B6PHD9"/>
<dbReference type="Gramene" id="TraesCS6B02G067600.1">
    <property type="protein sequence ID" value="TraesCS6B02G067600.1"/>
    <property type="gene ID" value="TraesCS6B02G067600"/>
</dbReference>
<evidence type="ECO:0000256" key="4">
    <source>
        <dbReference type="SAM" id="MobiDB-lite"/>
    </source>
</evidence>
<dbReference type="InterPro" id="IPR036600">
    <property type="entry name" value="PAH_sf"/>
</dbReference>
<dbReference type="PANTHER" id="PTHR35992">
    <property type="entry name" value="CYTOMATRIX PROTEIN-LIKE PROTEIN"/>
    <property type="match status" value="1"/>
</dbReference>
<feature type="compositionally biased region" description="Acidic residues" evidence="4">
    <location>
        <begin position="353"/>
        <end position="381"/>
    </location>
</feature>
<dbReference type="SMR" id="A0A3B6PHD9"/>
<dbReference type="EnsemblPlants" id="TraesCS6B02G067600.1">
    <property type="protein sequence ID" value="TraesCS6B02G067600.1"/>
    <property type="gene ID" value="TraesCS6B02G067600"/>
</dbReference>
<dbReference type="GO" id="GO:0005634">
    <property type="term" value="C:nucleus"/>
    <property type="evidence" value="ECO:0007669"/>
    <property type="project" value="UniProtKB-SubCell"/>
</dbReference>
<feature type="region of interest" description="Disordered" evidence="4">
    <location>
        <begin position="323"/>
        <end position="434"/>
    </location>
</feature>
<dbReference type="GO" id="GO:0006355">
    <property type="term" value="P:regulation of DNA-templated transcription"/>
    <property type="evidence" value="ECO:0007669"/>
    <property type="project" value="InterPro"/>
</dbReference>
<evidence type="ECO:0000256" key="2">
    <source>
        <dbReference type="ARBA" id="ARBA00023242"/>
    </source>
</evidence>
<dbReference type="Proteomes" id="UP000019116">
    <property type="component" value="Chromosome 6B"/>
</dbReference>
<dbReference type="Gramene" id="TraesCLE_scaffold_029694_01G000100.1">
    <property type="protein sequence ID" value="TraesCLE_scaffold_029694_01G000100.1"/>
    <property type="gene ID" value="TraesCLE_scaffold_029694_01G000100"/>
</dbReference>
<feature type="compositionally biased region" description="Basic and acidic residues" evidence="4">
    <location>
        <begin position="382"/>
        <end position="396"/>
    </location>
</feature>
<dbReference type="PANTHER" id="PTHR35992:SF4">
    <property type="match status" value="1"/>
</dbReference>
<dbReference type="OMA" id="HYLNRMA"/>
<keyword evidence="3" id="KW-0175">Coiled coil</keyword>
<dbReference type="Gramene" id="TraesROB_scaffold_095244_01G000200.1">
    <property type="protein sequence ID" value="TraesROB_scaffold_095244_01G000200.1"/>
    <property type="gene ID" value="TraesROB_scaffold_095244_01G000200"/>
</dbReference>
<evidence type="ECO:0000256" key="3">
    <source>
        <dbReference type="SAM" id="Coils"/>
    </source>
</evidence>
<protein>
    <submittedName>
        <fullName evidence="5">Uncharacterized protein</fullName>
    </submittedName>
</protein>
<reference evidence="5" key="2">
    <citation type="submission" date="2018-10" db="UniProtKB">
        <authorList>
            <consortium name="EnsemblPlants"/>
        </authorList>
    </citation>
    <scope>IDENTIFICATION</scope>
</reference>
<feature type="coiled-coil region" evidence="3">
    <location>
        <begin position="50"/>
        <end position="122"/>
    </location>
</feature>
<comment type="subcellular location">
    <subcellularLocation>
        <location evidence="1">Nucleus</location>
    </subcellularLocation>
</comment>
<keyword evidence="2" id="KW-0539">Nucleus</keyword>
<evidence type="ECO:0000256" key="1">
    <source>
        <dbReference type="ARBA" id="ARBA00004123"/>
    </source>
</evidence>
<dbReference type="SUPFAM" id="SSF47762">
    <property type="entry name" value="PAH2 domain"/>
    <property type="match status" value="1"/>
</dbReference>
<sequence>MLKPTKEALFFCGPELNGSCGPSSSPSLMADGDGDGGGEGGGSAEWQPIYDRVQAQAEALAADRARLEAASKVQRESWEAARRLQRSVEELQAAAREKDAEVGRLRAEAADATKKLQEVREADAGRRMRWEAAYVDLILGANQKLAELRDVDMEDSRICAETPNSKARLSQNTVDQACVASDLSTELRKLKQAYETLSSKKDQEVSALFSEKELARNQLVVMQKAYDALLRNKNGEAAQTTEAAQKLQRSVDDLKVSAQKKDEEISRLRAEAVAAEKKLLIAQKLQQSVDDLKAAAQKKDDEIDRLRAEAVAAEKKLREMQSLVQEKDDEIQTINDGQDETNQKRRRVSSTSNDDEQSESVEDDDVQSGSDEDGDEQSESDEQSRSDDNCDEQSRSDDDDLQSRSNNQVQKPLLKPKRKRDACNAQVANSNNQSKICQSIPRKHYLNRMAPKPLRSRKLCIVNGKRCLEGTGHWGNYVRLVNDSLADQPDKHKEFVNFLRIFRTYRIRYSASAMEKALEGHPQLIRQFNQFLPNNCQITVKEEGGSTPMSSRENISAVAGLVKLKEGGSPRV</sequence>
<dbReference type="Gramene" id="TraesCAD_scaffold_013552_01G000600.1">
    <property type="protein sequence ID" value="TraesCAD_scaffold_013552_01G000600.1"/>
    <property type="gene ID" value="TraesCAD_scaffold_013552_01G000600"/>
</dbReference>
<gene>
    <name evidence="5" type="primary">LOC123135692</name>
</gene>
<dbReference type="OrthoDB" id="1913924at2759"/>
<accession>A0A3B6PHD9</accession>
<name>A0A3B6PHD9_WHEAT</name>
<dbReference type="STRING" id="4565.A0A3B6PHD9"/>
<organism evidence="5">
    <name type="scientific">Triticum aestivum</name>
    <name type="common">Wheat</name>
    <dbReference type="NCBI Taxonomy" id="4565"/>
    <lineage>
        <taxon>Eukaryota</taxon>
        <taxon>Viridiplantae</taxon>
        <taxon>Streptophyta</taxon>
        <taxon>Embryophyta</taxon>
        <taxon>Tracheophyta</taxon>
        <taxon>Spermatophyta</taxon>
        <taxon>Magnoliopsida</taxon>
        <taxon>Liliopsida</taxon>
        <taxon>Poales</taxon>
        <taxon>Poaceae</taxon>
        <taxon>BOP clade</taxon>
        <taxon>Pooideae</taxon>
        <taxon>Triticodae</taxon>
        <taxon>Triticeae</taxon>
        <taxon>Triticinae</taxon>
        <taxon>Triticum</taxon>
    </lineage>
</organism>